<dbReference type="GO" id="GO:0019305">
    <property type="term" value="P:dTDP-rhamnose biosynthetic process"/>
    <property type="evidence" value="ECO:0007669"/>
    <property type="project" value="TreeGrafter"/>
</dbReference>
<evidence type="ECO:0000256" key="7">
    <source>
        <dbReference type="ARBA" id="ARBA00033311"/>
    </source>
</evidence>
<feature type="site" description="Participates in a stacking interaction with the thymidine ring of dTDP-4-oxo-6-deoxyglucose" evidence="8">
    <location>
        <position position="141"/>
    </location>
</feature>
<dbReference type="AlphaFoldDB" id="A0A7W5ZG95"/>
<sequence>MNTTQLIKSAQIDGVELHQVRLVSLDEHKDHRGSFTEIFQDHWGTVLKPVQWSAVKSEANVFRGMHFHVRHDEYFCLLEGHCLLGLRDLRPGSPTQHKSALFELFGEDPAALVFPVGMLHGWYFFTPSIHVQAVSEAYPDYGADDNWRCRWNDPELELNWGIENPILSDLAANAPSLQGLINGLTFKGYFS</sequence>
<evidence type="ECO:0000256" key="1">
    <source>
        <dbReference type="ARBA" id="ARBA00001298"/>
    </source>
</evidence>
<evidence type="ECO:0000256" key="3">
    <source>
        <dbReference type="ARBA" id="ARBA00012098"/>
    </source>
</evidence>
<dbReference type="Gene3D" id="2.60.120.10">
    <property type="entry name" value="Jelly Rolls"/>
    <property type="match status" value="1"/>
</dbReference>
<dbReference type="InterPro" id="IPR011051">
    <property type="entry name" value="RmlC_Cupin_sf"/>
</dbReference>
<dbReference type="GO" id="GO:0008830">
    <property type="term" value="F:dTDP-4-dehydrorhamnose 3,5-epimerase activity"/>
    <property type="evidence" value="ECO:0007669"/>
    <property type="project" value="UniProtKB-EC"/>
</dbReference>
<dbReference type="EMBL" id="JACIBY010000001">
    <property type="protein sequence ID" value="MBB3836778.1"/>
    <property type="molecule type" value="Genomic_DNA"/>
</dbReference>
<evidence type="ECO:0000256" key="2">
    <source>
        <dbReference type="ARBA" id="ARBA00001997"/>
    </source>
</evidence>
<dbReference type="GO" id="GO:0000271">
    <property type="term" value="P:polysaccharide biosynthetic process"/>
    <property type="evidence" value="ECO:0007669"/>
    <property type="project" value="TreeGrafter"/>
</dbReference>
<evidence type="ECO:0000313" key="9">
    <source>
        <dbReference type="EMBL" id="MBB3836778.1"/>
    </source>
</evidence>
<dbReference type="RefSeq" id="WP_183971547.1">
    <property type="nucleotide sequence ID" value="NZ_JACIBY010000001.1"/>
</dbReference>
<dbReference type="InterPro" id="IPR000888">
    <property type="entry name" value="RmlC-like"/>
</dbReference>
<proteinExistence type="predicted"/>
<keyword evidence="9" id="KW-0413">Isomerase</keyword>
<evidence type="ECO:0000256" key="5">
    <source>
        <dbReference type="ARBA" id="ARBA00029758"/>
    </source>
</evidence>
<comment type="caution">
    <text evidence="9">The sequence shown here is derived from an EMBL/GenBank/DDBJ whole genome shotgun (WGS) entry which is preliminary data.</text>
</comment>
<evidence type="ECO:0000256" key="8">
    <source>
        <dbReference type="PIRSR" id="PIRSR600888-3"/>
    </source>
</evidence>
<organism evidence="9 10">
    <name type="scientific">Runella defluvii</name>
    <dbReference type="NCBI Taxonomy" id="370973"/>
    <lineage>
        <taxon>Bacteria</taxon>
        <taxon>Pseudomonadati</taxon>
        <taxon>Bacteroidota</taxon>
        <taxon>Cytophagia</taxon>
        <taxon>Cytophagales</taxon>
        <taxon>Spirosomataceae</taxon>
        <taxon>Runella</taxon>
    </lineage>
</organism>
<dbReference type="Proteomes" id="UP000541352">
    <property type="component" value="Unassembled WGS sequence"/>
</dbReference>
<evidence type="ECO:0000256" key="6">
    <source>
        <dbReference type="ARBA" id="ARBA00031424"/>
    </source>
</evidence>
<dbReference type="SUPFAM" id="SSF51182">
    <property type="entry name" value="RmlC-like cupins"/>
    <property type="match status" value="1"/>
</dbReference>
<comment type="function">
    <text evidence="2">Catalyzes the epimerization of the C3' and C5'positions of dTDP-6-deoxy-D-xylo-4-hexulose, forming dTDP-6-deoxy-L-lyxo-4-hexulose.</text>
</comment>
<gene>
    <name evidence="9" type="ORF">FHS57_000760</name>
</gene>
<accession>A0A7W5ZG95</accession>
<dbReference type="EC" id="5.1.3.13" evidence="3"/>
<dbReference type="PANTHER" id="PTHR21047:SF2">
    <property type="entry name" value="THYMIDINE DIPHOSPHO-4-KETO-RHAMNOSE 3,5-EPIMERASE"/>
    <property type="match status" value="1"/>
</dbReference>
<dbReference type="InterPro" id="IPR014710">
    <property type="entry name" value="RmlC-like_jellyroll"/>
</dbReference>
<evidence type="ECO:0000313" key="10">
    <source>
        <dbReference type="Proteomes" id="UP000541352"/>
    </source>
</evidence>
<dbReference type="PANTHER" id="PTHR21047">
    <property type="entry name" value="DTDP-6-DEOXY-D-GLUCOSE-3,5 EPIMERASE"/>
    <property type="match status" value="1"/>
</dbReference>
<name>A0A7W5ZG95_9BACT</name>
<dbReference type="Pfam" id="PF00908">
    <property type="entry name" value="dTDP_sugar_isom"/>
    <property type="match status" value="1"/>
</dbReference>
<comment type="catalytic activity">
    <reaction evidence="1">
        <text>dTDP-4-dehydro-6-deoxy-alpha-D-glucose = dTDP-4-dehydro-beta-L-rhamnose</text>
        <dbReference type="Rhea" id="RHEA:16969"/>
        <dbReference type="ChEBI" id="CHEBI:57649"/>
        <dbReference type="ChEBI" id="CHEBI:62830"/>
        <dbReference type="EC" id="5.1.3.13"/>
    </reaction>
</comment>
<reference evidence="9 10" key="1">
    <citation type="submission" date="2020-08" db="EMBL/GenBank/DDBJ databases">
        <title>Genomic Encyclopedia of Type Strains, Phase IV (KMG-IV): sequencing the most valuable type-strain genomes for metagenomic binning, comparative biology and taxonomic classification.</title>
        <authorList>
            <person name="Goeker M."/>
        </authorList>
    </citation>
    <scope>NUCLEOTIDE SEQUENCE [LARGE SCALE GENOMIC DNA]</scope>
    <source>
        <strain evidence="9 10">DSM 17976</strain>
    </source>
</reference>
<protein>
    <recommendedName>
        <fullName evidence="4">dTDP-4-dehydrorhamnose 3,5-epimerase</fullName>
        <ecNumber evidence="3">5.1.3.13</ecNumber>
    </recommendedName>
    <alternativeName>
        <fullName evidence="6">Thymidine diphospho-4-keto-rhamnose 3,5-epimerase</fullName>
    </alternativeName>
    <alternativeName>
        <fullName evidence="5">dTDP-4-keto-6-deoxyglucose 3,5-epimerase</fullName>
    </alternativeName>
    <alternativeName>
        <fullName evidence="7">dTDP-6-deoxy-D-xylo-4-hexulose 3,5-epimerase</fullName>
    </alternativeName>
</protein>
<dbReference type="GO" id="GO:0005829">
    <property type="term" value="C:cytosol"/>
    <property type="evidence" value="ECO:0007669"/>
    <property type="project" value="TreeGrafter"/>
</dbReference>
<keyword evidence="10" id="KW-1185">Reference proteome</keyword>
<evidence type="ECO:0000256" key="4">
    <source>
        <dbReference type="ARBA" id="ARBA00019595"/>
    </source>
</evidence>